<evidence type="ECO:0000313" key="2">
    <source>
        <dbReference type="Proteomes" id="UP000315226"/>
    </source>
</evidence>
<name>A0A4Y3RP54_9ACTN</name>
<reference evidence="1 2" key="1">
    <citation type="submission" date="2019-06" db="EMBL/GenBank/DDBJ databases">
        <title>Whole genome shotgun sequence of Streptomyces gardneri NBRC 12865.</title>
        <authorList>
            <person name="Hosoyama A."/>
            <person name="Uohara A."/>
            <person name="Ohji S."/>
            <person name="Ichikawa N."/>
        </authorList>
    </citation>
    <scope>NUCLEOTIDE SEQUENCE [LARGE SCALE GENOMIC DNA]</scope>
    <source>
        <strain evidence="1 2">NBRC 12865</strain>
    </source>
</reference>
<comment type="caution">
    <text evidence="1">The sequence shown here is derived from an EMBL/GenBank/DDBJ whole genome shotgun (WGS) entry which is preliminary data.</text>
</comment>
<evidence type="ECO:0000313" key="1">
    <source>
        <dbReference type="EMBL" id="GEB58543.1"/>
    </source>
</evidence>
<keyword evidence="2" id="KW-1185">Reference proteome</keyword>
<dbReference type="InterPro" id="IPR029060">
    <property type="entry name" value="PIN-like_dom_sf"/>
</dbReference>
<protein>
    <recommendedName>
        <fullName evidence="3">PIN domain-containing protein</fullName>
    </recommendedName>
</protein>
<gene>
    <name evidence="1" type="ORF">SGA01_41480</name>
</gene>
<proteinExistence type="predicted"/>
<sequence>MTEICYVLDSEGLSRAVLGDPVMKARLKDARGVGVRVATSSMTMIEAYHSKVPYPAWRWLLSRINVEPVTEEIADSAISVLKNAGLHGHKYAIDAALAVIAGRQRGLVTVFTSDEDDMTKLCPPHVRVQRV</sequence>
<dbReference type="EMBL" id="BJMN01000026">
    <property type="protein sequence ID" value="GEB58543.1"/>
    <property type="molecule type" value="Genomic_DNA"/>
</dbReference>
<organism evidence="1 2">
    <name type="scientific">Streptomyces gardneri</name>
    <dbReference type="NCBI Taxonomy" id="66892"/>
    <lineage>
        <taxon>Bacteria</taxon>
        <taxon>Bacillati</taxon>
        <taxon>Actinomycetota</taxon>
        <taxon>Actinomycetes</taxon>
        <taxon>Kitasatosporales</taxon>
        <taxon>Streptomycetaceae</taxon>
        <taxon>Streptomyces</taxon>
    </lineage>
</organism>
<dbReference type="Gene3D" id="3.40.50.1010">
    <property type="entry name" value="5'-nuclease"/>
    <property type="match status" value="1"/>
</dbReference>
<dbReference type="Proteomes" id="UP000315226">
    <property type="component" value="Unassembled WGS sequence"/>
</dbReference>
<dbReference type="RefSeq" id="WP_141297886.1">
    <property type="nucleotide sequence ID" value="NZ_BJMN01000026.1"/>
</dbReference>
<dbReference type="AlphaFoldDB" id="A0A4Y3RP54"/>
<dbReference type="OrthoDB" id="3292949at2"/>
<dbReference type="SUPFAM" id="SSF88723">
    <property type="entry name" value="PIN domain-like"/>
    <property type="match status" value="1"/>
</dbReference>
<accession>A0A4Y3RP54</accession>
<evidence type="ECO:0008006" key="3">
    <source>
        <dbReference type="Google" id="ProtNLM"/>
    </source>
</evidence>